<evidence type="ECO:0000259" key="3">
    <source>
        <dbReference type="Pfam" id="PF10408"/>
    </source>
</evidence>
<name>A0ABM3MSW1_GALME</name>
<keyword evidence="2" id="KW-0833">Ubl conjugation pathway</keyword>
<feature type="domain" description="Ubiquitin conjugation factor E4 core" evidence="3">
    <location>
        <begin position="37"/>
        <end position="109"/>
    </location>
</feature>
<keyword evidence="4" id="KW-1185">Reference proteome</keyword>
<evidence type="ECO:0000256" key="1">
    <source>
        <dbReference type="ARBA" id="ARBA00022679"/>
    </source>
</evidence>
<proteinExistence type="predicted"/>
<evidence type="ECO:0000256" key="2">
    <source>
        <dbReference type="ARBA" id="ARBA00022786"/>
    </source>
</evidence>
<reference evidence="5" key="1">
    <citation type="submission" date="2025-08" db="UniProtKB">
        <authorList>
            <consortium name="RefSeq"/>
        </authorList>
    </citation>
    <scope>IDENTIFICATION</scope>
    <source>
        <tissue evidence="5">Whole larvae</tissue>
    </source>
</reference>
<organism evidence="4 5">
    <name type="scientific">Galleria mellonella</name>
    <name type="common">Greater wax moth</name>
    <dbReference type="NCBI Taxonomy" id="7137"/>
    <lineage>
        <taxon>Eukaryota</taxon>
        <taxon>Metazoa</taxon>
        <taxon>Ecdysozoa</taxon>
        <taxon>Arthropoda</taxon>
        <taxon>Hexapoda</taxon>
        <taxon>Insecta</taxon>
        <taxon>Pterygota</taxon>
        <taxon>Neoptera</taxon>
        <taxon>Endopterygota</taxon>
        <taxon>Lepidoptera</taxon>
        <taxon>Glossata</taxon>
        <taxon>Ditrysia</taxon>
        <taxon>Pyraloidea</taxon>
        <taxon>Pyralidae</taxon>
        <taxon>Galleriinae</taxon>
        <taxon>Galleria</taxon>
    </lineage>
</organism>
<evidence type="ECO:0000313" key="4">
    <source>
        <dbReference type="Proteomes" id="UP001652740"/>
    </source>
</evidence>
<protein>
    <submittedName>
        <fullName evidence="5">Uncharacterized protein LOC128201459</fullName>
    </submittedName>
</protein>
<dbReference type="GeneID" id="128201459"/>
<dbReference type="RefSeq" id="XP_052754453.1">
    <property type="nucleotide sequence ID" value="XM_052898493.1"/>
</dbReference>
<evidence type="ECO:0000313" key="5">
    <source>
        <dbReference type="RefSeq" id="XP_052754453.1"/>
    </source>
</evidence>
<gene>
    <name evidence="5" type="primary">LOC128201459</name>
</gene>
<sequence length="186" mass="21695">MKLLRDGVIKVVTPQIILNTRPFRDPFQENINRNKFQEVSNECLECKNDPENLEVQNSIQPTEEKHTQKIYNITKAVRKSKAITENEPLKFFNNIVKLNNKINNIGENKDFPRSEDISTAESHNTYEVTEDFGRPKIEVNQENNENKYVYPTALVYSLELRQYIANTLNKLLIELRHTRLALYGVG</sequence>
<keyword evidence="1" id="KW-0808">Transferase</keyword>
<accession>A0ABM3MSW1</accession>
<dbReference type="Pfam" id="PF10408">
    <property type="entry name" value="Ufd2P_core"/>
    <property type="match status" value="1"/>
</dbReference>
<dbReference type="Proteomes" id="UP001652740">
    <property type="component" value="Unplaced"/>
</dbReference>
<dbReference type="InterPro" id="IPR019474">
    <property type="entry name" value="Ub_conjug_fac_E4_core"/>
</dbReference>